<evidence type="ECO:0000256" key="1">
    <source>
        <dbReference type="ARBA" id="ARBA00004236"/>
    </source>
</evidence>
<dbReference type="Pfam" id="PF14604">
    <property type="entry name" value="SH3_9"/>
    <property type="match status" value="1"/>
</dbReference>
<dbReference type="AlphaFoldDB" id="A0A9W2WBB2"/>
<feature type="domain" description="Fibronectin type-III" evidence="15">
    <location>
        <begin position="502"/>
        <end position="603"/>
    </location>
</feature>
<evidence type="ECO:0000259" key="15">
    <source>
        <dbReference type="PROSITE" id="PS50853"/>
    </source>
</evidence>
<feature type="compositionally biased region" description="Low complexity" evidence="13">
    <location>
        <begin position="1085"/>
        <end position="1094"/>
    </location>
</feature>
<evidence type="ECO:0000256" key="2">
    <source>
        <dbReference type="ARBA" id="ARBA00010749"/>
    </source>
</evidence>
<dbReference type="CDD" id="cd12012">
    <property type="entry name" value="SH3_RIM-BP_2"/>
    <property type="match status" value="1"/>
</dbReference>
<evidence type="ECO:0000313" key="16">
    <source>
        <dbReference type="Proteomes" id="UP000248484"/>
    </source>
</evidence>
<dbReference type="SUPFAM" id="SSF50044">
    <property type="entry name" value="SH3-domain"/>
    <property type="match status" value="3"/>
</dbReference>
<dbReference type="PROSITE" id="PS50853">
    <property type="entry name" value="FN3"/>
    <property type="match status" value="2"/>
</dbReference>
<feature type="compositionally biased region" description="Basic and acidic residues" evidence="13">
    <location>
        <begin position="726"/>
        <end position="743"/>
    </location>
</feature>
<dbReference type="PRINTS" id="PR00452">
    <property type="entry name" value="SH3DOMAIN"/>
</dbReference>
<feature type="compositionally biased region" description="Basic and acidic residues" evidence="13">
    <location>
        <begin position="754"/>
        <end position="765"/>
    </location>
</feature>
<feature type="compositionally biased region" description="Basic residues" evidence="13">
    <location>
        <begin position="823"/>
        <end position="835"/>
    </location>
</feature>
<keyword evidence="4" id="KW-1003">Cell membrane</keyword>
<evidence type="ECO:0000256" key="6">
    <source>
        <dbReference type="ARBA" id="ARBA00023018"/>
    </source>
</evidence>
<dbReference type="PROSITE" id="PS50002">
    <property type="entry name" value="SH3"/>
    <property type="match status" value="3"/>
</dbReference>
<evidence type="ECO:0000256" key="12">
    <source>
        <dbReference type="SAM" id="Coils"/>
    </source>
</evidence>
<gene>
    <name evidence="17" type="primary">RIMBP2</name>
</gene>
<dbReference type="GeneID" id="102995472"/>
<dbReference type="CDD" id="cd12013">
    <property type="entry name" value="SH3_RIM-BP_3"/>
    <property type="match status" value="1"/>
</dbReference>
<dbReference type="InterPro" id="IPR035753">
    <property type="entry name" value="RIM-BP_SH3_2"/>
</dbReference>
<feature type="region of interest" description="Disordered" evidence="13">
    <location>
        <begin position="602"/>
        <end position="628"/>
    </location>
</feature>
<evidence type="ECO:0000256" key="4">
    <source>
        <dbReference type="ARBA" id="ARBA00022475"/>
    </source>
</evidence>
<dbReference type="InterPro" id="IPR013783">
    <property type="entry name" value="Ig-like_fold"/>
</dbReference>
<evidence type="ECO:0000259" key="14">
    <source>
        <dbReference type="PROSITE" id="PS50002"/>
    </source>
</evidence>
<dbReference type="InterPro" id="IPR040325">
    <property type="entry name" value="RIMBP1/2/3"/>
</dbReference>
<feature type="coiled-coil region" evidence="12">
    <location>
        <begin position="1"/>
        <end position="74"/>
    </location>
</feature>
<dbReference type="FunFam" id="2.30.30.40:FF:000023">
    <property type="entry name" value="RIMS-binding protein 2 isoform F"/>
    <property type="match status" value="1"/>
</dbReference>
<dbReference type="FunFam" id="2.60.40.10:FF:000643">
    <property type="entry name" value="RIMS-binding protein 2 isoform X1"/>
    <property type="match status" value="1"/>
</dbReference>
<feature type="compositionally biased region" description="Low complexity" evidence="13">
    <location>
        <begin position="663"/>
        <end position="676"/>
    </location>
</feature>
<dbReference type="InterPro" id="IPR057884">
    <property type="entry name" value="FN3_RIM-BP1/2/3"/>
</dbReference>
<feature type="region of interest" description="Disordered" evidence="13">
    <location>
        <begin position="823"/>
        <end position="866"/>
    </location>
</feature>
<accession>A0A9W2WBB2</accession>
<dbReference type="Pfam" id="PF25523">
    <property type="entry name" value="Ig_RIMBP2"/>
    <property type="match status" value="1"/>
</dbReference>
<dbReference type="CDD" id="cd12014">
    <property type="entry name" value="SH3_RIM-BP_1"/>
    <property type="match status" value="1"/>
</dbReference>
<dbReference type="Pfam" id="PF00041">
    <property type="entry name" value="fn3"/>
    <property type="match status" value="1"/>
</dbReference>
<dbReference type="SUPFAM" id="SSF49265">
    <property type="entry name" value="Fibronectin type III"/>
    <property type="match status" value="2"/>
</dbReference>
<keyword evidence="16" id="KW-1185">Reference proteome</keyword>
<comment type="function">
    <text evidence="9">Plays a role in the synaptic transmission as bifunctional linker that interacts simultaneously with RIMS1, RIMS2, CACNA1D and CACNA1B.</text>
</comment>
<dbReference type="InterPro" id="IPR036116">
    <property type="entry name" value="FN3_sf"/>
</dbReference>
<dbReference type="GO" id="GO:0005886">
    <property type="term" value="C:plasma membrane"/>
    <property type="evidence" value="ECO:0007669"/>
    <property type="project" value="UniProtKB-SubCell"/>
</dbReference>
<dbReference type="FunFam" id="2.60.40.10:FF:000072">
    <property type="entry name" value="RIMS-binding protein 2 isoform X1"/>
    <property type="match status" value="1"/>
</dbReference>
<dbReference type="InterPro" id="IPR003961">
    <property type="entry name" value="FN3_dom"/>
</dbReference>
<keyword evidence="7" id="KW-0472">Membrane</keyword>
<dbReference type="Proteomes" id="UP000248484">
    <property type="component" value="Chromosome 19"/>
</dbReference>
<dbReference type="Gene3D" id="2.30.30.40">
    <property type="entry name" value="SH3 Domains"/>
    <property type="match status" value="3"/>
</dbReference>
<evidence type="ECO:0000256" key="13">
    <source>
        <dbReference type="SAM" id="MobiDB-lite"/>
    </source>
</evidence>
<name>A0A9W2WBB2_PHYMC</name>
<feature type="region of interest" description="Disordered" evidence="13">
    <location>
        <begin position="645"/>
        <end position="687"/>
    </location>
</feature>
<dbReference type="PANTHER" id="PTHR14234:SF18">
    <property type="entry name" value="RIMS-BINDING PROTEIN 2"/>
    <property type="match status" value="1"/>
</dbReference>
<protein>
    <recommendedName>
        <fullName evidence="10">RIMS-binding protein 2</fullName>
    </recommendedName>
</protein>
<evidence type="ECO:0000256" key="3">
    <source>
        <dbReference type="ARBA" id="ARBA00022443"/>
    </source>
</evidence>
<evidence type="ECO:0000256" key="10">
    <source>
        <dbReference type="ARBA" id="ARBA00068024"/>
    </source>
</evidence>
<dbReference type="GO" id="GO:0007274">
    <property type="term" value="P:neuromuscular synaptic transmission"/>
    <property type="evidence" value="ECO:0007669"/>
    <property type="project" value="TreeGrafter"/>
</dbReference>
<feature type="region of interest" description="Disordered" evidence="13">
    <location>
        <begin position="715"/>
        <end position="803"/>
    </location>
</feature>
<dbReference type="FunFam" id="2.30.30.40:FF:000016">
    <property type="entry name" value="RIMS-binding protein 2 isoform X2"/>
    <property type="match status" value="1"/>
</dbReference>
<evidence type="ECO:0000256" key="9">
    <source>
        <dbReference type="ARBA" id="ARBA00054159"/>
    </source>
</evidence>
<feature type="region of interest" description="Disordered" evidence="13">
    <location>
        <begin position="1044"/>
        <end position="1126"/>
    </location>
</feature>
<dbReference type="SMART" id="SM00060">
    <property type="entry name" value="FN3"/>
    <property type="match status" value="3"/>
</dbReference>
<dbReference type="CDD" id="cd00063">
    <property type="entry name" value="FN3"/>
    <property type="match status" value="2"/>
</dbReference>
<keyword evidence="3 11" id="KW-0728">SH3 domain</keyword>
<dbReference type="InterPro" id="IPR036028">
    <property type="entry name" value="SH3-like_dom_sf"/>
</dbReference>
<dbReference type="CTD" id="23504"/>
<keyword evidence="6" id="KW-0770">Synapse</keyword>
<dbReference type="FunFam" id="2.30.30.40:FF:000006">
    <property type="entry name" value="RIMS-binding protein 2 isoform X1"/>
    <property type="match status" value="1"/>
</dbReference>
<dbReference type="RefSeq" id="XP_054936452.1">
    <property type="nucleotide sequence ID" value="XM_055080477.1"/>
</dbReference>
<comment type="similarity">
    <text evidence="2">Belongs to the RIMBP family.</text>
</comment>
<evidence type="ECO:0000256" key="11">
    <source>
        <dbReference type="PROSITE-ProRule" id="PRU00192"/>
    </source>
</evidence>
<keyword evidence="12" id="KW-0175">Coiled coil</keyword>
<reference evidence="17" key="1">
    <citation type="submission" date="2025-08" db="UniProtKB">
        <authorList>
            <consortium name="RefSeq"/>
        </authorList>
    </citation>
    <scope>IDENTIFICATION</scope>
    <source>
        <tissue evidence="17">Muscle</tissue>
    </source>
</reference>
<dbReference type="Pfam" id="PF07653">
    <property type="entry name" value="SH3_2"/>
    <property type="match status" value="2"/>
</dbReference>
<dbReference type="Gene3D" id="2.60.40.10">
    <property type="entry name" value="Immunoglobulins"/>
    <property type="match status" value="2"/>
</dbReference>
<feature type="domain" description="Fibronectin type-III" evidence="15">
    <location>
        <begin position="406"/>
        <end position="497"/>
    </location>
</feature>
<evidence type="ECO:0000313" key="17">
    <source>
        <dbReference type="RefSeq" id="XP_054936452.1"/>
    </source>
</evidence>
<feature type="compositionally biased region" description="Basic residues" evidence="13">
    <location>
        <begin position="1106"/>
        <end position="1120"/>
    </location>
</feature>
<feature type="domain" description="SH3" evidence="14">
    <location>
        <begin position="868"/>
        <end position="936"/>
    </location>
</feature>
<organism evidence="16 17">
    <name type="scientific">Physeter macrocephalus</name>
    <name type="common">Sperm whale</name>
    <name type="synonym">Physeter catodon</name>
    <dbReference type="NCBI Taxonomy" id="9755"/>
    <lineage>
        <taxon>Eukaryota</taxon>
        <taxon>Metazoa</taxon>
        <taxon>Chordata</taxon>
        <taxon>Craniata</taxon>
        <taxon>Vertebrata</taxon>
        <taxon>Euteleostomi</taxon>
        <taxon>Mammalia</taxon>
        <taxon>Eutheria</taxon>
        <taxon>Laurasiatheria</taxon>
        <taxon>Artiodactyla</taxon>
        <taxon>Whippomorpha</taxon>
        <taxon>Cetacea</taxon>
        <taxon>Odontoceti</taxon>
        <taxon>Physeteridae</taxon>
        <taxon>Physeter</taxon>
    </lineage>
</organism>
<feature type="compositionally biased region" description="Acidic residues" evidence="13">
    <location>
        <begin position="771"/>
        <end position="781"/>
    </location>
</feature>
<feature type="compositionally biased region" description="Acidic residues" evidence="13">
    <location>
        <begin position="855"/>
        <end position="865"/>
    </location>
</feature>
<proteinExistence type="inferred from homology"/>
<comment type="subcellular location">
    <subcellularLocation>
        <location evidence="1">Cell membrane</location>
    </subcellularLocation>
    <subcellularLocation>
        <location evidence="8">Synapse</location>
    </subcellularLocation>
</comment>
<evidence type="ECO:0000256" key="7">
    <source>
        <dbReference type="ARBA" id="ARBA00023136"/>
    </source>
</evidence>
<dbReference type="InterPro" id="IPR001452">
    <property type="entry name" value="SH3_domain"/>
</dbReference>
<dbReference type="GO" id="GO:0045202">
    <property type="term" value="C:synapse"/>
    <property type="evidence" value="ECO:0007669"/>
    <property type="project" value="UniProtKB-SubCell"/>
</dbReference>
<feature type="domain" description="SH3" evidence="14">
    <location>
        <begin position="972"/>
        <end position="1039"/>
    </location>
</feature>
<evidence type="ECO:0000256" key="8">
    <source>
        <dbReference type="ARBA" id="ARBA00034103"/>
    </source>
</evidence>
<keyword evidence="5" id="KW-0677">Repeat</keyword>
<dbReference type="SMART" id="SM00326">
    <property type="entry name" value="SH3"/>
    <property type="match status" value="3"/>
</dbReference>
<evidence type="ECO:0000256" key="5">
    <source>
        <dbReference type="ARBA" id="ARBA00022737"/>
    </source>
</evidence>
<dbReference type="PANTHER" id="PTHR14234">
    <property type="entry name" value="RIM BINDING PROTEIN-RELATED"/>
    <property type="match status" value="1"/>
</dbReference>
<dbReference type="InterPro" id="IPR035755">
    <property type="entry name" value="RIM-BP_SH3_3"/>
</dbReference>
<feature type="domain" description="SH3" evidence="14">
    <location>
        <begin position="181"/>
        <end position="248"/>
    </location>
</feature>
<sequence>MREAAERRQQLELEHEQALAVLNAKQQEIDLLQKAQVEAKKEHEGAVQLLECRVRELEEKCRAQSEQFSLLSRDLDQLRQHAGEIDLLGGGSLDVPSSPGKPFRRFMNGLAPSIGKGQESSIGSRTVIGEYIRPLPLPGDKPEPLSVKPTFLSRSGGPRCRFESDMDNERNPNTTKQRYSGKVHLCVARYSYNPFDGPNENPEAELPLTAGKYLYVYGDMDEDGFYEGELLDGQRGLVPSNFVDFVQDESRLASTLGKDQGQNFVNHAGVGSEGERVLDLHSPTHTDSGLSDHGAGTLDLSIDDIGEDIVPYPRKITLIKQLAKSVIVGWEPPAVPPGWGTVGSYSVLVDAETRLSLALGGRTKALVEKLNMAACTYRISVQCVTSRGSSDELRCTLLVGKDVVVAPSHLRVDNITQVSAQLSWVPTNSNYSHVIFLNEQELDVVRAASYKYQFCNLRPNAAYKVKVLAKPHQMPWQLPLEQRERNEAFVEFSTLPAGPPAPPQDIAVQAAATPATVQVSWKPPALTATGLSNGASVTGYGVYAKGQRVAEIISPTADGTAVELVRLRSLEAKGVTVRTLSAQGESVDSAVAAIPPDLLVPPAPHLRTAPTPKPLASAGAPDTKDEHLGPHAAADEAWERGRAPAPAHGHLLEPPGLQGSGPGRRSPSPSRILPQPQGAPVSTSVAKAMAREAAQRVAESSRLEKRSIFLERSSGQYVNSDEEDSHESPGVKRRGASVDEFLKGSELGKPPHCCHGDEYHTESSRGSDLSDIMEEDEEELYSEMQPEDGGRRRPSGTSHNALKILGNPVTAGRADRVDHVGRRLPRGSAGRHRSRPTMVPSADEYSGRSRLSPDFYEESETDPGAEELPPRIFVALFDYDPLTMSPNPDAAEEELPFKEGQIIKVYGDKDADGFYRGETCARLGLIPCNMVSEIQADDEEVMEQLLRQGFLPLNTPVEKIERNRTSSRQPSVATRRMVALYDYDPRESSPNIDVEAELTFCTGDIITVFGEIDEDGFYYGELNGQKGLVPSNFLEEVPDDVEVYLSDAPSRYPQDTPTRSKTKRVPPEGSGTARRVPSPTAHLHSGSPTSSMGTGSPGRGREMSSRKKKGLLSKGKKLLKKLGAVK</sequence>